<dbReference type="EMBL" id="CP042430">
    <property type="protein sequence ID" value="QEC46307.1"/>
    <property type="molecule type" value="Genomic_DNA"/>
</dbReference>
<dbReference type="OrthoDB" id="3813329at2"/>
<dbReference type="AlphaFoldDB" id="A0A5B8TZZ5"/>
<dbReference type="KEGG" id="bsol:FSW04_01090"/>
<dbReference type="InterPro" id="IPR050855">
    <property type="entry name" value="NDM-1-like"/>
</dbReference>
<keyword evidence="2" id="KW-0378">Hydrolase</keyword>
<dbReference type="PANTHER" id="PTHR42951:SF4">
    <property type="entry name" value="ACYL-COENZYME A THIOESTERASE MBLAC2"/>
    <property type="match status" value="1"/>
</dbReference>
<keyword evidence="3" id="KW-1185">Reference proteome</keyword>
<dbReference type="GO" id="GO:0016787">
    <property type="term" value="F:hydrolase activity"/>
    <property type="evidence" value="ECO:0007669"/>
    <property type="project" value="UniProtKB-KW"/>
</dbReference>
<evidence type="ECO:0000259" key="1">
    <source>
        <dbReference type="SMART" id="SM00849"/>
    </source>
</evidence>
<name>A0A5B8TZZ5_9ACTN</name>
<evidence type="ECO:0000313" key="2">
    <source>
        <dbReference type="EMBL" id="QEC46307.1"/>
    </source>
</evidence>
<sequence length="260" mass="27632">MQVVALHEGVIVARSVKWQTTCTLLHRGEETFVVDSLVYPDELDALPGILGQAGWALSGLLATHADWDHLLARLVFPEASLGVAETTAARLRAEPGRAAGRLRDHDDEDYVQRPRALSLGQVQALPVPGRLELGADAELELVPADGHTADGMAVWAPFARVLCCGDYLSPVEIPMLSPGGDREAYLATLRRLAPYVAQADWVVPGHGAPIDAQRAAAILREDTAYLEALAAGDAPLPIARRGKAMRAIHAENVARAGGGA</sequence>
<accession>A0A5B8TZZ5</accession>
<dbReference type="SUPFAM" id="SSF56281">
    <property type="entry name" value="Metallo-hydrolase/oxidoreductase"/>
    <property type="match status" value="1"/>
</dbReference>
<organism evidence="2 3">
    <name type="scientific">Baekduia soli</name>
    <dbReference type="NCBI Taxonomy" id="496014"/>
    <lineage>
        <taxon>Bacteria</taxon>
        <taxon>Bacillati</taxon>
        <taxon>Actinomycetota</taxon>
        <taxon>Thermoleophilia</taxon>
        <taxon>Solirubrobacterales</taxon>
        <taxon>Baekduiaceae</taxon>
        <taxon>Baekduia</taxon>
    </lineage>
</organism>
<protein>
    <submittedName>
        <fullName evidence="2">MBL fold metallo-hydrolase</fullName>
    </submittedName>
</protein>
<dbReference type="Pfam" id="PF00753">
    <property type="entry name" value="Lactamase_B"/>
    <property type="match status" value="1"/>
</dbReference>
<dbReference type="Proteomes" id="UP000321805">
    <property type="component" value="Chromosome"/>
</dbReference>
<dbReference type="InterPro" id="IPR001279">
    <property type="entry name" value="Metallo-B-lactamas"/>
</dbReference>
<evidence type="ECO:0000313" key="3">
    <source>
        <dbReference type="Proteomes" id="UP000321805"/>
    </source>
</evidence>
<dbReference type="Gene3D" id="3.60.15.10">
    <property type="entry name" value="Ribonuclease Z/Hydroxyacylglutathione hydrolase-like"/>
    <property type="match status" value="1"/>
</dbReference>
<reference evidence="2 3" key="1">
    <citation type="journal article" date="2018" name="J. Microbiol.">
        <title>Baekduia soli gen. nov., sp. nov., a novel bacterium isolated from the soil of Baekdu Mountain and proposal of a novel family name, Baekduiaceae fam. nov.</title>
        <authorList>
            <person name="An D.S."/>
            <person name="Siddiqi M.Z."/>
            <person name="Kim K.H."/>
            <person name="Yu H.S."/>
            <person name="Im W.T."/>
        </authorList>
    </citation>
    <scope>NUCLEOTIDE SEQUENCE [LARGE SCALE GENOMIC DNA]</scope>
    <source>
        <strain evidence="2 3">BR7-21</strain>
    </source>
</reference>
<gene>
    <name evidence="2" type="ORF">FSW04_01090</name>
</gene>
<dbReference type="PANTHER" id="PTHR42951">
    <property type="entry name" value="METALLO-BETA-LACTAMASE DOMAIN-CONTAINING"/>
    <property type="match status" value="1"/>
</dbReference>
<dbReference type="SMART" id="SM00849">
    <property type="entry name" value="Lactamase_B"/>
    <property type="match status" value="1"/>
</dbReference>
<dbReference type="RefSeq" id="WP_146915363.1">
    <property type="nucleotide sequence ID" value="NZ_CP042430.1"/>
</dbReference>
<dbReference type="InterPro" id="IPR036866">
    <property type="entry name" value="RibonucZ/Hydroxyglut_hydro"/>
</dbReference>
<proteinExistence type="predicted"/>
<feature type="domain" description="Metallo-beta-lactamase" evidence="1">
    <location>
        <begin position="19"/>
        <end position="206"/>
    </location>
</feature>